<feature type="transmembrane region" description="Helical" evidence="5">
    <location>
        <begin position="310"/>
        <end position="334"/>
    </location>
</feature>
<feature type="transmembrane region" description="Helical" evidence="5">
    <location>
        <begin position="640"/>
        <end position="661"/>
    </location>
</feature>
<dbReference type="GO" id="GO:0055085">
    <property type="term" value="P:transmembrane transport"/>
    <property type="evidence" value="ECO:0007669"/>
    <property type="project" value="InterPro"/>
</dbReference>
<feature type="domain" description="ABC transmembrane type-1" evidence="7">
    <location>
        <begin position="188"/>
        <end position="385"/>
    </location>
</feature>
<name>A0A1H4FMT9_9RHOB</name>
<feature type="transmembrane region" description="Helical" evidence="5">
    <location>
        <begin position="226"/>
        <end position="248"/>
    </location>
</feature>
<dbReference type="RefSeq" id="WP_093256073.1">
    <property type="nucleotide sequence ID" value="NZ_FNQM01000024.1"/>
</dbReference>
<dbReference type="InterPro" id="IPR017664">
    <property type="entry name" value="AminoethylPonate_ABC_perm-1"/>
</dbReference>
<keyword evidence="9" id="KW-1185">Reference proteome</keyword>
<comment type="similarity">
    <text evidence="5">Belongs to the binding-protein-dependent transport system permease family.</text>
</comment>
<feature type="transmembrane region" description="Helical" evidence="5">
    <location>
        <begin position="536"/>
        <end position="555"/>
    </location>
</feature>
<sequence length="678" mass="73917">MATAADPAAPGAVASATEDNRPIRPRASRDEIAQRGVIGVLVLYLVLALVLPIGMVFSKALQQYAFTPDQITIAFGRGGAFEAPRSLQSWIDETGYVVNDGLRASERTRVQIVRIIPRPARAGVEAYRVTDASSAGGQLLLGQEFSAPGQTIEVPAADLGRIQVRPQMSYGLGNFGYYFSQKSLSDSIRNSFVIAAIVVAINVPLAFGFAYALTRTRIRHKEWFRLISTVPILVPSLLPAIGLVYLFGNQGILTPLLFGASIYGPIGIVMASVFFTFPHAVIIMTIALGGADQRLYEAAEVLGASKRRTFWTVTLPGARYGLISAAFVVFTLVITDFGVPKVIGGDYNMLALDIYKQVIGQQNFQIGAVVSIVLLIPAVIAFTVDRVISRAQTAQFSSKAVPYQPDEDVRRDRWMLGHCIAVSVFILGILFMCQFAALAKFWPYNLTLGFQHYQFNKMDGGGWAAYWNSIRLAFFAATIGAVLVFIGAYLVEKGRGFVAGRIGLQFLAMMPMAIPGMVLGLAYIFFFNDPSNPFNFLYGTMAILVINTIVHLYTVSHITATTALKQLDGEFEAVSMSLKQPFLRTMTRVSAPCCLPAIGEMWMYYFVNAMTTVSAVVFLYSPSTNLASVAVLNMDDAGDIAPAAAMAMMIFYTNAAVRILYGLFSRNVLGSLQAWRAR</sequence>
<dbReference type="PANTHER" id="PTHR43496">
    <property type="entry name" value="PROTEIN LPLB"/>
    <property type="match status" value="1"/>
</dbReference>
<accession>A0A1H4FMT9</accession>
<dbReference type="Gene3D" id="1.10.3720.10">
    <property type="entry name" value="MetI-like"/>
    <property type="match status" value="2"/>
</dbReference>
<evidence type="ECO:0000256" key="2">
    <source>
        <dbReference type="ARBA" id="ARBA00022692"/>
    </source>
</evidence>
<feature type="transmembrane region" description="Helical" evidence="5">
    <location>
        <begin position="36"/>
        <end position="57"/>
    </location>
</feature>
<evidence type="ECO:0000256" key="3">
    <source>
        <dbReference type="ARBA" id="ARBA00022989"/>
    </source>
</evidence>
<dbReference type="OrthoDB" id="7056428at2"/>
<feature type="transmembrane region" description="Helical" evidence="5">
    <location>
        <begin position="602"/>
        <end position="620"/>
    </location>
</feature>
<dbReference type="InterPro" id="IPR000515">
    <property type="entry name" value="MetI-like"/>
</dbReference>
<evidence type="ECO:0000256" key="4">
    <source>
        <dbReference type="ARBA" id="ARBA00023136"/>
    </source>
</evidence>
<dbReference type="PROSITE" id="PS50928">
    <property type="entry name" value="ABC_TM1"/>
    <property type="match status" value="2"/>
</dbReference>
<feature type="transmembrane region" description="Helical" evidence="5">
    <location>
        <begin position="364"/>
        <end position="384"/>
    </location>
</feature>
<feature type="transmembrane region" description="Helical" evidence="5">
    <location>
        <begin position="268"/>
        <end position="289"/>
    </location>
</feature>
<dbReference type="InterPro" id="IPR035906">
    <property type="entry name" value="MetI-like_sf"/>
</dbReference>
<dbReference type="EMBL" id="FNQM01000024">
    <property type="protein sequence ID" value="SEA97812.1"/>
    <property type="molecule type" value="Genomic_DNA"/>
</dbReference>
<evidence type="ECO:0000313" key="8">
    <source>
        <dbReference type="EMBL" id="SEA97812.1"/>
    </source>
</evidence>
<dbReference type="AlphaFoldDB" id="A0A1H4FMT9"/>
<dbReference type="Proteomes" id="UP000198703">
    <property type="component" value="Unassembled WGS sequence"/>
</dbReference>
<keyword evidence="5" id="KW-0813">Transport</keyword>
<dbReference type="STRING" id="89524.SAMN05444370_1249"/>
<keyword evidence="3 5" id="KW-1133">Transmembrane helix</keyword>
<gene>
    <name evidence="8" type="ORF">SAMN05444370_1249</name>
</gene>
<dbReference type="NCBIfam" id="TIGR03262">
    <property type="entry name" value="PhnU2"/>
    <property type="match status" value="1"/>
</dbReference>
<feature type="transmembrane region" description="Helical" evidence="5">
    <location>
        <begin position="192"/>
        <end position="214"/>
    </location>
</feature>
<keyword evidence="2 5" id="KW-0812">Transmembrane</keyword>
<proteinExistence type="inferred from homology"/>
<reference evidence="8 9" key="1">
    <citation type="submission" date="2016-10" db="EMBL/GenBank/DDBJ databases">
        <authorList>
            <person name="de Groot N.N."/>
        </authorList>
    </citation>
    <scope>NUCLEOTIDE SEQUENCE [LARGE SCALE GENOMIC DNA]</scope>
    <source>
        <strain evidence="8 9">DSM 15345</strain>
    </source>
</reference>
<protein>
    <submittedName>
        <fullName evidence="8">Iron(III) transport system permease protein</fullName>
    </submittedName>
</protein>
<comment type="subcellular location">
    <subcellularLocation>
        <location evidence="1 5">Cell membrane</location>
        <topology evidence="1 5">Multi-pass membrane protein</topology>
    </subcellularLocation>
</comment>
<feature type="transmembrane region" description="Helical" evidence="5">
    <location>
        <begin position="464"/>
        <end position="490"/>
    </location>
</feature>
<dbReference type="Pfam" id="PF00528">
    <property type="entry name" value="BPD_transp_1"/>
    <property type="match status" value="1"/>
</dbReference>
<keyword evidence="4 5" id="KW-0472">Membrane</keyword>
<feature type="transmembrane region" description="Helical" evidence="5">
    <location>
        <begin position="420"/>
        <end position="444"/>
    </location>
</feature>
<dbReference type="SUPFAM" id="SSF161098">
    <property type="entry name" value="MetI-like"/>
    <property type="match status" value="2"/>
</dbReference>
<dbReference type="PANTHER" id="PTHR43496:SF1">
    <property type="entry name" value="POLYGALACTURONAN_RHAMNOGALACTURONAN TRANSPORT SYSTEM PERMEASE PROTEIN YTEP"/>
    <property type="match status" value="1"/>
</dbReference>
<feature type="domain" description="ABC transmembrane type-1" evidence="7">
    <location>
        <begin position="466"/>
        <end position="661"/>
    </location>
</feature>
<feature type="region of interest" description="Disordered" evidence="6">
    <location>
        <begin position="1"/>
        <end position="27"/>
    </location>
</feature>
<evidence type="ECO:0000259" key="7">
    <source>
        <dbReference type="PROSITE" id="PS50928"/>
    </source>
</evidence>
<evidence type="ECO:0000256" key="1">
    <source>
        <dbReference type="ARBA" id="ARBA00004651"/>
    </source>
</evidence>
<feature type="compositionally biased region" description="Low complexity" evidence="6">
    <location>
        <begin position="1"/>
        <end position="16"/>
    </location>
</feature>
<evidence type="ECO:0000256" key="5">
    <source>
        <dbReference type="RuleBase" id="RU363032"/>
    </source>
</evidence>
<dbReference type="GO" id="GO:0005886">
    <property type="term" value="C:plasma membrane"/>
    <property type="evidence" value="ECO:0007669"/>
    <property type="project" value="UniProtKB-SubCell"/>
</dbReference>
<dbReference type="CDD" id="cd06261">
    <property type="entry name" value="TM_PBP2"/>
    <property type="match status" value="1"/>
</dbReference>
<organism evidence="8 9">
    <name type="scientific">Rubrimonas cliftonensis</name>
    <dbReference type="NCBI Taxonomy" id="89524"/>
    <lineage>
        <taxon>Bacteria</taxon>
        <taxon>Pseudomonadati</taxon>
        <taxon>Pseudomonadota</taxon>
        <taxon>Alphaproteobacteria</taxon>
        <taxon>Rhodobacterales</taxon>
        <taxon>Paracoccaceae</taxon>
        <taxon>Rubrimonas</taxon>
    </lineage>
</organism>
<evidence type="ECO:0000256" key="6">
    <source>
        <dbReference type="SAM" id="MobiDB-lite"/>
    </source>
</evidence>
<feature type="compositionally biased region" description="Basic and acidic residues" evidence="6">
    <location>
        <begin position="18"/>
        <end position="27"/>
    </location>
</feature>
<evidence type="ECO:0000313" key="9">
    <source>
        <dbReference type="Proteomes" id="UP000198703"/>
    </source>
</evidence>
<feature type="transmembrane region" description="Helical" evidence="5">
    <location>
        <begin position="502"/>
        <end position="524"/>
    </location>
</feature>